<feature type="compositionally biased region" description="Basic and acidic residues" evidence="1">
    <location>
        <begin position="1"/>
        <end position="17"/>
    </location>
</feature>
<accession>A0A9P0D5R3</accession>
<name>A0A9P0D5R3_9CUCU</name>
<protein>
    <submittedName>
        <fullName evidence="2">Uncharacterized protein</fullName>
    </submittedName>
</protein>
<dbReference type="EMBL" id="OV651818">
    <property type="protein sequence ID" value="CAH1111911.1"/>
    <property type="molecule type" value="Genomic_DNA"/>
</dbReference>
<keyword evidence="3" id="KW-1185">Reference proteome</keyword>
<reference evidence="2" key="1">
    <citation type="submission" date="2022-01" db="EMBL/GenBank/DDBJ databases">
        <authorList>
            <person name="King R."/>
        </authorList>
    </citation>
    <scope>NUCLEOTIDE SEQUENCE</scope>
</reference>
<dbReference type="OrthoDB" id="6375801at2759"/>
<dbReference type="Proteomes" id="UP001153636">
    <property type="component" value="Chromosome 6"/>
</dbReference>
<feature type="region of interest" description="Disordered" evidence="1">
    <location>
        <begin position="1"/>
        <end position="54"/>
    </location>
</feature>
<organism evidence="2 3">
    <name type="scientific">Psylliodes chrysocephalus</name>
    <dbReference type="NCBI Taxonomy" id="3402493"/>
    <lineage>
        <taxon>Eukaryota</taxon>
        <taxon>Metazoa</taxon>
        <taxon>Ecdysozoa</taxon>
        <taxon>Arthropoda</taxon>
        <taxon>Hexapoda</taxon>
        <taxon>Insecta</taxon>
        <taxon>Pterygota</taxon>
        <taxon>Neoptera</taxon>
        <taxon>Endopterygota</taxon>
        <taxon>Coleoptera</taxon>
        <taxon>Polyphaga</taxon>
        <taxon>Cucujiformia</taxon>
        <taxon>Chrysomeloidea</taxon>
        <taxon>Chrysomelidae</taxon>
        <taxon>Galerucinae</taxon>
        <taxon>Alticini</taxon>
        <taxon>Psylliodes</taxon>
    </lineage>
</organism>
<sequence>MRGRIRNDPVKYKEYKRKEKKANLQVNDLPEPPHETPSRQLLQGKRQSKKHRRKLHATIKKLEAKNAILKKKMETYKRRCNRLLLEKREKSALPDSPRDKVNELMKNKENMIEEIRKIVLFGEVIKKQIEENLRPSELVTKLKKDLPKYMLHMRNIIRQYKVINDVKNNLAGNEILIHMDFSENYNCKYGEEIQSAHFGGPNLRFLYICCLQCIGNCEYYHLGLKHFENHLHNDYEAGPSRSNRLRYSDVYSSSSDEDEVMHKVTGQKFNTADGSFVIVFREEKEEILHRKNSK</sequence>
<proteinExistence type="predicted"/>
<gene>
    <name evidence="2" type="ORF">PSYICH_LOCUS11749</name>
</gene>
<evidence type="ECO:0000256" key="1">
    <source>
        <dbReference type="SAM" id="MobiDB-lite"/>
    </source>
</evidence>
<evidence type="ECO:0000313" key="2">
    <source>
        <dbReference type="EMBL" id="CAH1111911.1"/>
    </source>
</evidence>
<dbReference type="PANTHER" id="PTHR46601">
    <property type="entry name" value="ULP_PROTEASE DOMAIN-CONTAINING PROTEIN"/>
    <property type="match status" value="1"/>
</dbReference>
<dbReference type="PANTHER" id="PTHR46601:SF1">
    <property type="entry name" value="ADF-H DOMAIN-CONTAINING PROTEIN"/>
    <property type="match status" value="1"/>
</dbReference>
<evidence type="ECO:0000313" key="3">
    <source>
        <dbReference type="Proteomes" id="UP001153636"/>
    </source>
</evidence>
<dbReference type="AlphaFoldDB" id="A0A9P0D5R3"/>